<dbReference type="AlphaFoldDB" id="A0A162K7J9"/>
<dbReference type="Pfam" id="PF07833">
    <property type="entry name" value="Cu_amine_oxidN1"/>
    <property type="match status" value="1"/>
</dbReference>
<evidence type="ECO:0000256" key="2">
    <source>
        <dbReference type="SAM" id="SignalP"/>
    </source>
</evidence>
<dbReference type="RefSeq" id="WP_068530091.1">
    <property type="nucleotide sequence ID" value="NZ_LVJH01000007.1"/>
</dbReference>
<dbReference type="STRING" id="494026.PGLA_05765"/>
<dbReference type="EMBL" id="LVJH01000007">
    <property type="protein sequence ID" value="OAB44176.1"/>
    <property type="molecule type" value="Genomic_DNA"/>
</dbReference>
<feature type="chain" id="PRO_5039045417" description="Copper amine oxidase-like N-terminal domain-containing protein" evidence="2">
    <location>
        <begin position="20"/>
        <end position="255"/>
    </location>
</feature>
<keyword evidence="1" id="KW-0677">Repeat</keyword>
<dbReference type="Pfam" id="PF02493">
    <property type="entry name" value="MORN"/>
    <property type="match status" value="2"/>
</dbReference>
<name>A0A162K7J9_9BACL</name>
<organism evidence="4 5">
    <name type="scientific">Paenibacillus glacialis</name>
    <dbReference type="NCBI Taxonomy" id="494026"/>
    <lineage>
        <taxon>Bacteria</taxon>
        <taxon>Bacillati</taxon>
        <taxon>Bacillota</taxon>
        <taxon>Bacilli</taxon>
        <taxon>Bacillales</taxon>
        <taxon>Paenibacillaceae</taxon>
        <taxon>Paenibacillus</taxon>
    </lineage>
</organism>
<evidence type="ECO:0000259" key="3">
    <source>
        <dbReference type="Pfam" id="PF07833"/>
    </source>
</evidence>
<dbReference type="OrthoDB" id="2655591at2"/>
<dbReference type="SUPFAM" id="SSF82185">
    <property type="entry name" value="Histone H3 K4-specific methyltransferase SET7/9 N-terminal domain"/>
    <property type="match status" value="1"/>
</dbReference>
<comment type="caution">
    <text evidence="4">The sequence shown here is derived from an EMBL/GenBank/DDBJ whole genome shotgun (WGS) entry which is preliminary data.</text>
</comment>
<reference evidence="4 5" key="1">
    <citation type="submission" date="2016-03" db="EMBL/GenBank/DDBJ databases">
        <title>Draft genome sequence of Paenibacillus glacialis DSM 22343.</title>
        <authorList>
            <person name="Shin S.-K."/>
            <person name="Yi H."/>
        </authorList>
    </citation>
    <scope>NUCLEOTIDE SEQUENCE [LARGE SCALE GENOMIC DNA]</scope>
    <source>
        <strain evidence="4 5">DSM 22343</strain>
    </source>
</reference>
<dbReference type="InterPro" id="IPR036582">
    <property type="entry name" value="Mao_N_sf"/>
</dbReference>
<sequence length="255" mass="27728">MKKILSASVVIALSMSVFAGSISASPVKAPVYGTAIVTFDGKYVSNQAIIKDGRVFVPFRQLFDAANASVQYDPNTKTISAYQSRGEVKLTVGNIVAYFDKKPYELSQAPFVYKNTTYVPLQSTSYLLGASASYNSRSKTAAVMTTEYRNANPDSSNNTNSNDVYVNNDTIVKETDDGYIVYTGQTKNGLPHGFGKITGKNMLAVSGNFIDGKLNGEVRYHFSNGDYGIAQVKNGVRVSDLLTYDVNGKYQSTLK</sequence>
<dbReference type="InterPro" id="IPR012854">
    <property type="entry name" value="Cu_amine_oxidase-like_N"/>
</dbReference>
<evidence type="ECO:0000256" key="1">
    <source>
        <dbReference type="ARBA" id="ARBA00022737"/>
    </source>
</evidence>
<keyword evidence="5" id="KW-1185">Reference proteome</keyword>
<gene>
    <name evidence="4" type="ORF">PGLA_05765</name>
</gene>
<accession>A0A162K7J9</accession>
<dbReference type="Gene3D" id="3.30.457.10">
    <property type="entry name" value="Copper amine oxidase-like, N-terminal domain"/>
    <property type="match status" value="1"/>
</dbReference>
<dbReference type="Gene3D" id="2.20.110.10">
    <property type="entry name" value="Histone H3 K4-specific methyltransferase SET7/9 N-terminal domain"/>
    <property type="match status" value="1"/>
</dbReference>
<feature type="domain" description="Copper amine oxidase-like N-terminal" evidence="3">
    <location>
        <begin position="39"/>
        <end position="141"/>
    </location>
</feature>
<evidence type="ECO:0000313" key="5">
    <source>
        <dbReference type="Proteomes" id="UP000076967"/>
    </source>
</evidence>
<evidence type="ECO:0000313" key="4">
    <source>
        <dbReference type="EMBL" id="OAB44176.1"/>
    </source>
</evidence>
<dbReference type="InterPro" id="IPR003409">
    <property type="entry name" value="MORN"/>
</dbReference>
<keyword evidence="2" id="KW-0732">Signal</keyword>
<dbReference type="Proteomes" id="UP000076967">
    <property type="component" value="Unassembled WGS sequence"/>
</dbReference>
<protein>
    <recommendedName>
        <fullName evidence="3">Copper amine oxidase-like N-terminal domain-containing protein</fullName>
    </recommendedName>
</protein>
<feature type="signal peptide" evidence="2">
    <location>
        <begin position="1"/>
        <end position="19"/>
    </location>
</feature>
<dbReference type="SUPFAM" id="SSF55383">
    <property type="entry name" value="Copper amine oxidase, domain N"/>
    <property type="match status" value="1"/>
</dbReference>
<proteinExistence type="predicted"/>